<evidence type="ECO:0000256" key="7">
    <source>
        <dbReference type="RuleBase" id="RU003954"/>
    </source>
</evidence>
<dbReference type="HAMAP" id="MF_00229">
    <property type="entry name" value="His_ammonia_lyase"/>
    <property type="match status" value="1"/>
</dbReference>
<comment type="PTM">
    <text evidence="6">Contains an active site 4-methylidene-imidazol-5-one (MIO), which is formed autocatalytically by cyclization and dehydration of residues Ala-Ser-Gly.</text>
</comment>
<dbReference type="Gene3D" id="1.10.275.10">
    <property type="entry name" value="Fumarase/aspartase (N-terminal domain)"/>
    <property type="match status" value="1"/>
</dbReference>
<dbReference type="PANTHER" id="PTHR10362">
    <property type="entry name" value="HISTIDINE AMMONIA-LYASE"/>
    <property type="match status" value="1"/>
</dbReference>
<dbReference type="UniPathway" id="UPA00379">
    <property type="reaction ID" value="UER00549"/>
</dbReference>
<dbReference type="NCBIfam" id="TIGR01225">
    <property type="entry name" value="hutH"/>
    <property type="match status" value="1"/>
</dbReference>
<gene>
    <name evidence="6" type="primary">hutH</name>
    <name evidence="10" type="ORF">MYMAC_003406</name>
</gene>
<evidence type="ECO:0000256" key="2">
    <source>
        <dbReference type="ARBA" id="ARBA00012994"/>
    </source>
</evidence>
<reference evidence="10 11" key="1">
    <citation type="submission" date="2017-06" db="EMBL/GenBank/DDBJ databases">
        <title>Sequencing and comparative analysis of myxobacterial genomes.</title>
        <authorList>
            <person name="Rupp O."/>
            <person name="Goesmann A."/>
            <person name="Sogaard-Andersen L."/>
        </authorList>
    </citation>
    <scope>NUCLEOTIDE SEQUENCE [LARGE SCALE GENOMIC DNA]</scope>
    <source>
        <strain evidence="10 11">DSM 14697</strain>
    </source>
</reference>
<comment type="catalytic activity">
    <reaction evidence="5 6 8">
        <text>L-histidine = trans-urocanate + NH4(+)</text>
        <dbReference type="Rhea" id="RHEA:21232"/>
        <dbReference type="ChEBI" id="CHEBI:17771"/>
        <dbReference type="ChEBI" id="CHEBI:28938"/>
        <dbReference type="ChEBI" id="CHEBI:57595"/>
        <dbReference type="EC" id="4.3.1.3"/>
    </reaction>
</comment>
<dbReference type="InterPro" id="IPR001106">
    <property type="entry name" value="Aromatic_Lyase"/>
</dbReference>
<dbReference type="NCBIfam" id="NF006871">
    <property type="entry name" value="PRK09367.1"/>
    <property type="match status" value="1"/>
</dbReference>
<protein>
    <recommendedName>
        <fullName evidence="2 6">Histidine ammonia-lyase</fullName>
        <shortName evidence="6">Histidase</shortName>
        <ecNumber evidence="2 6">4.3.1.3</ecNumber>
    </recommendedName>
</protein>
<name>A0A250JV89_9BACT</name>
<evidence type="ECO:0000313" key="10">
    <source>
        <dbReference type="EMBL" id="ATB47789.1"/>
    </source>
</evidence>
<dbReference type="PROSITE" id="PS00488">
    <property type="entry name" value="PAL_HISTIDASE"/>
    <property type="match status" value="1"/>
</dbReference>
<evidence type="ECO:0000256" key="8">
    <source>
        <dbReference type="RuleBase" id="RU004479"/>
    </source>
</evidence>
<dbReference type="InterPro" id="IPR024083">
    <property type="entry name" value="Fumarase/histidase_N"/>
</dbReference>
<sequence length="508" mass="54103">MSRPRILIDGDTLKLEEILQVARNEATVELSPEAATRVQASRALVDRVAAGDTPAYGINTGFGTLAEVRIDKKDLRDLQRNLILSHACGVGTPLPLPEARALLLLRCNVLAKGYSGIRMETLSLALDMLNRDVVPVVPERGSVGASGDLAPLAHLALVFIGEGEAFYQGQRLPAKQALQRAGLQPVVLEAKEGLALVNGTQAMCAVGTLLQLRAESLADIADVAGAMTLEGLLGSHKPFIPEIHDVRAHPGQKDVAAHLRRILVGSELVESHINCSKVQDPYSLRCMPQVHGAAREGIAFSRRILEVEVNSATDNPLVFADTERIVSGGNFHGQPISLAMDVVAMALTQLSSISERRVEQLVNPALSNLPAFLAKNSGLNSGFMIAQVTSAALVAESRVLSHPASVDSIPSSAGREDHVSMGMTAALKGRQVSDFARSCLAIEILVAAQALDFRLPLKPGKGALAAYELVRSKVPHMDKDRELHRDIEAVSQLVDSGELLAAVRSATA</sequence>
<accession>A0A250JV89</accession>
<evidence type="ECO:0000256" key="5">
    <source>
        <dbReference type="ARBA" id="ARBA00049269"/>
    </source>
</evidence>
<dbReference type="FunFam" id="1.20.200.10:FF:000003">
    <property type="entry name" value="Histidine ammonia-lyase"/>
    <property type="match status" value="1"/>
</dbReference>
<dbReference type="GO" id="GO:0005737">
    <property type="term" value="C:cytoplasm"/>
    <property type="evidence" value="ECO:0007669"/>
    <property type="project" value="UniProtKB-SubCell"/>
</dbReference>
<feature type="cross-link" description="5-imidazolinone (Ala-Gly)" evidence="6">
    <location>
        <begin position="145"/>
        <end position="147"/>
    </location>
</feature>
<evidence type="ECO:0000256" key="4">
    <source>
        <dbReference type="ARBA" id="ARBA00023239"/>
    </source>
</evidence>
<comment type="subcellular location">
    <subcellularLocation>
        <location evidence="6 9">Cytoplasm</location>
    </subcellularLocation>
</comment>
<dbReference type="EMBL" id="CP022203">
    <property type="protein sequence ID" value="ATB47789.1"/>
    <property type="molecule type" value="Genomic_DNA"/>
</dbReference>
<dbReference type="EC" id="4.3.1.3" evidence="2 6"/>
<dbReference type="InterPro" id="IPR008948">
    <property type="entry name" value="L-Aspartase-like"/>
</dbReference>
<evidence type="ECO:0000256" key="9">
    <source>
        <dbReference type="RuleBase" id="RU004480"/>
    </source>
</evidence>
<dbReference type="InterPro" id="IPR005921">
    <property type="entry name" value="HutH"/>
</dbReference>
<evidence type="ECO:0000313" key="11">
    <source>
        <dbReference type="Proteomes" id="UP000217343"/>
    </source>
</evidence>
<dbReference type="GO" id="GO:0019557">
    <property type="term" value="P:L-histidine catabolic process to glutamate and formate"/>
    <property type="evidence" value="ECO:0007669"/>
    <property type="project" value="UniProtKB-UniPathway"/>
</dbReference>
<dbReference type="Gene3D" id="1.20.200.10">
    <property type="entry name" value="Fumarase/aspartase (Central domain)"/>
    <property type="match status" value="1"/>
</dbReference>
<dbReference type="RefSeq" id="WP_095958858.1">
    <property type="nucleotide sequence ID" value="NZ_CP022203.1"/>
</dbReference>
<dbReference type="Pfam" id="PF00221">
    <property type="entry name" value="Lyase_aromatic"/>
    <property type="match status" value="1"/>
</dbReference>
<dbReference type="FunFam" id="1.10.275.10:FF:000005">
    <property type="entry name" value="Histidine ammonia-lyase"/>
    <property type="match status" value="1"/>
</dbReference>
<evidence type="ECO:0000256" key="1">
    <source>
        <dbReference type="ARBA" id="ARBA00005113"/>
    </source>
</evidence>
<evidence type="ECO:0000256" key="6">
    <source>
        <dbReference type="HAMAP-Rule" id="MF_00229"/>
    </source>
</evidence>
<dbReference type="OrthoDB" id="9806955at2"/>
<dbReference type="AlphaFoldDB" id="A0A250JV89"/>
<keyword evidence="4 6" id="KW-0456">Lyase</keyword>
<proteinExistence type="inferred from homology"/>
<keyword evidence="11" id="KW-1185">Reference proteome</keyword>
<dbReference type="InterPro" id="IPR022313">
    <property type="entry name" value="Phe/His_NH3-lyase_AS"/>
</dbReference>
<dbReference type="CDD" id="cd00332">
    <property type="entry name" value="PAL-HAL"/>
    <property type="match status" value="1"/>
</dbReference>
<evidence type="ECO:0000256" key="3">
    <source>
        <dbReference type="ARBA" id="ARBA00022808"/>
    </source>
</evidence>
<dbReference type="Proteomes" id="UP000217343">
    <property type="component" value="Chromosome"/>
</dbReference>
<dbReference type="GO" id="GO:0019556">
    <property type="term" value="P:L-histidine catabolic process to glutamate and formamide"/>
    <property type="evidence" value="ECO:0007669"/>
    <property type="project" value="UniProtKB-UniPathway"/>
</dbReference>
<comment type="similarity">
    <text evidence="6 7">Belongs to the PAL/histidase family.</text>
</comment>
<dbReference type="GO" id="GO:0004397">
    <property type="term" value="F:histidine ammonia-lyase activity"/>
    <property type="evidence" value="ECO:0007669"/>
    <property type="project" value="UniProtKB-UniRule"/>
</dbReference>
<dbReference type="KEGG" id="mmas:MYMAC_003406"/>
<organism evidence="10 11">
    <name type="scientific">Corallococcus macrosporus DSM 14697</name>
    <dbReference type="NCBI Taxonomy" id="1189310"/>
    <lineage>
        <taxon>Bacteria</taxon>
        <taxon>Pseudomonadati</taxon>
        <taxon>Myxococcota</taxon>
        <taxon>Myxococcia</taxon>
        <taxon>Myxococcales</taxon>
        <taxon>Cystobacterineae</taxon>
        <taxon>Myxococcaceae</taxon>
        <taxon>Corallococcus</taxon>
    </lineage>
</organism>
<keyword evidence="3 6" id="KW-0369">Histidine metabolism</keyword>
<comment type="pathway">
    <text evidence="1 6 8">Amino-acid degradation; L-histidine degradation into L-glutamate; N-formimidoyl-L-glutamate from L-histidine: step 1/3.</text>
</comment>
<feature type="modified residue" description="2,3-didehydroalanine (Ser)" evidence="6">
    <location>
        <position position="146"/>
    </location>
</feature>
<dbReference type="SUPFAM" id="SSF48557">
    <property type="entry name" value="L-aspartase-like"/>
    <property type="match status" value="1"/>
</dbReference>
<keyword evidence="6" id="KW-0963">Cytoplasm</keyword>